<keyword evidence="2" id="KW-1185">Reference proteome</keyword>
<organism evidence="1 2">
    <name type="scientific">Fictibacillus macauensis ZFHKF-1</name>
    <dbReference type="NCBI Taxonomy" id="1196324"/>
    <lineage>
        <taxon>Bacteria</taxon>
        <taxon>Bacillati</taxon>
        <taxon>Bacillota</taxon>
        <taxon>Bacilli</taxon>
        <taxon>Bacillales</taxon>
        <taxon>Fictibacillaceae</taxon>
        <taxon>Fictibacillus</taxon>
    </lineage>
</organism>
<name>I8J2D3_9BACL</name>
<dbReference type="EMBL" id="AKKV01000024">
    <property type="protein sequence ID" value="EIT85901.1"/>
    <property type="molecule type" value="Genomic_DNA"/>
</dbReference>
<dbReference type="AlphaFoldDB" id="I8J2D3"/>
<dbReference type="OrthoDB" id="5090100at2"/>
<reference evidence="1 2" key="1">
    <citation type="journal article" date="2012" name="J. Bacteriol.">
        <title>Genome of Bacillus macauensis ZFHKF-1, a Long-Chain-Forming Bacterium.</title>
        <authorList>
            <person name="Cai L."/>
            <person name="Zhang T."/>
        </authorList>
    </citation>
    <scope>NUCLEOTIDE SEQUENCE [LARGE SCALE GENOMIC DNA]</scope>
    <source>
        <strain evidence="1 2">ZFHKF-1</strain>
    </source>
</reference>
<comment type="caution">
    <text evidence="1">The sequence shown here is derived from an EMBL/GenBank/DDBJ whole genome shotgun (WGS) entry which is preliminary data.</text>
</comment>
<dbReference type="PATRIC" id="fig|1196324.3.peg.1781"/>
<evidence type="ECO:0000313" key="2">
    <source>
        <dbReference type="Proteomes" id="UP000004080"/>
    </source>
</evidence>
<evidence type="ECO:0000313" key="1">
    <source>
        <dbReference type="EMBL" id="EIT85901.1"/>
    </source>
</evidence>
<dbReference type="RefSeq" id="WP_007201833.1">
    <property type="nucleotide sequence ID" value="NZ_AKKV01000024.1"/>
</dbReference>
<gene>
    <name evidence="1" type="ORF">A374_08699</name>
</gene>
<proteinExistence type="predicted"/>
<dbReference type="STRING" id="1196324.A374_08699"/>
<protein>
    <submittedName>
        <fullName evidence="1">Uncharacterized protein</fullName>
    </submittedName>
</protein>
<sequence length="530" mass="57815">MLLGSIDISFTQNKSLIDRLKAGSRNLILQSNLFGLSYETFELDEFLSSGSVTFKNTGIGAGLGITLKDITAVKEGTEFVLSFSYKKVDGTITSFGGFLEPQWKCTEFYVDGMLQPSLTSGVFVPDDMNIHKVVIKLIRTAAPKDATTNGVILLQPNIGLATIATIDFSGLMMVEGTMEANWSPAPEDISNILGGLSDDVTGLKDATQPERIVQTVLLDPSFISVFNQKVDIEDVEDMATVTDVDTKISENKQYIDTQVAGVTEKVNVVSSSLERSVLDIQAKFKLAKGVNLLRNSTGWFGTDFYEVTGVMRNLGDLELENLGIGHAIYSPKDSRLIAKQVVQVKPDTFYSLSTFLKKPNGTGNALVCIYDQNNIKRYEIGLGTDNGNSQGYGLRIANFKTNASQTQLTVSFECDLNVEGFFAGTMLNEGPTALQWSSHSEEIANTNIQMNLNGMKIKGSDGGYTIMSPSEFAGYYPVLNEETNKMTMERIFTLNGDTTEVNKIQAKRGIAMGLMAILPTANGWAFVRNG</sequence>
<dbReference type="Proteomes" id="UP000004080">
    <property type="component" value="Unassembled WGS sequence"/>
</dbReference>
<accession>I8J2D3</accession>